<dbReference type="EMBL" id="HBKQ01024129">
    <property type="protein sequence ID" value="CAE2242196.1"/>
    <property type="molecule type" value="Transcribed_RNA"/>
</dbReference>
<gene>
    <name evidence="4" type="ORF">OAUR00152_LOCUS16438</name>
</gene>
<dbReference type="Gene3D" id="3.40.50.150">
    <property type="entry name" value="Vaccinia Virus protein VP39"/>
    <property type="match status" value="1"/>
</dbReference>
<feature type="domain" description="Methyltransferase" evidence="3">
    <location>
        <begin position="139"/>
        <end position="185"/>
    </location>
</feature>
<feature type="region of interest" description="Disordered" evidence="1">
    <location>
        <begin position="40"/>
        <end position="77"/>
    </location>
</feature>
<proteinExistence type="predicted"/>
<keyword evidence="2" id="KW-0732">Signal</keyword>
<evidence type="ECO:0000256" key="1">
    <source>
        <dbReference type="SAM" id="MobiDB-lite"/>
    </source>
</evidence>
<accession>A0A7S4MTJ5</accession>
<evidence type="ECO:0000259" key="3">
    <source>
        <dbReference type="Pfam" id="PF13649"/>
    </source>
</evidence>
<name>A0A7S4MTJ5_9STRA</name>
<reference evidence="4" key="1">
    <citation type="submission" date="2021-01" db="EMBL/GenBank/DDBJ databases">
        <authorList>
            <person name="Corre E."/>
            <person name="Pelletier E."/>
            <person name="Niang G."/>
            <person name="Scheremetjew M."/>
            <person name="Finn R."/>
            <person name="Kale V."/>
            <person name="Holt S."/>
            <person name="Cochrane G."/>
            <person name="Meng A."/>
            <person name="Brown T."/>
            <person name="Cohen L."/>
        </authorList>
    </citation>
    <scope>NUCLEOTIDE SEQUENCE</scope>
    <source>
        <strain evidence="4">Isolate 1302-5</strain>
    </source>
</reference>
<sequence>MAAARFKKLSSVAAIVHTLPTALATCPPNRRQIRPLASGKIGNMLQPSTPDLRAGSAQSLPADCDPSSSSSAASTSSSSSDLLARSWTAAASGYDEMFVPRFGPWTEDALSALRRALDGEEGPPPPSRRIVGGYKRALVACCGPGQELLPVAEIVGPGSEVTGVDISPGMVRIARGRIAATESERGAASGAEGGALRAASSIDAKVGDAMRPPPGPYCAIFSVFGLQQLPNPIQALKTWANELCPSGVAVVAYWPPGKVEDHGPWARWGDLIRRQSGKLPPPSEGSVWDENVADALKAAGMDMLEDCFVLHRIQWDNPAHFWEGMTQFGPWHAARLKKGDKFVDGLRDKFCSAFKPNSPIIHSPRARMLVFRKPL</sequence>
<evidence type="ECO:0000313" key="4">
    <source>
        <dbReference type="EMBL" id="CAE2242196.1"/>
    </source>
</evidence>
<protein>
    <recommendedName>
        <fullName evidence="3">Methyltransferase domain-containing protein</fullName>
    </recommendedName>
</protein>
<dbReference type="SUPFAM" id="SSF53335">
    <property type="entry name" value="S-adenosyl-L-methionine-dependent methyltransferases"/>
    <property type="match status" value="1"/>
</dbReference>
<dbReference type="InterPro" id="IPR041698">
    <property type="entry name" value="Methyltransf_25"/>
</dbReference>
<dbReference type="CDD" id="cd02440">
    <property type="entry name" value="AdoMet_MTases"/>
    <property type="match status" value="1"/>
</dbReference>
<dbReference type="Pfam" id="PF13649">
    <property type="entry name" value="Methyltransf_25"/>
    <property type="match status" value="1"/>
</dbReference>
<feature type="signal peptide" evidence="2">
    <location>
        <begin position="1"/>
        <end position="24"/>
    </location>
</feature>
<organism evidence="4">
    <name type="scientific">Odontella aurita</name>
    <dbReference type="NCBI Taxonomy" id="265563"/>
    <lineage>
        <taxon>Eukaryota</taxon>
        <taxon>Sar</taxon>
        <taxon>Stramenopiles</taxon>
        <taxon>Ochrophyta</taxon>
        <taxon>Bacillariophyta</taxon>
        <taxon>Mediophyceae</taxon>
        <taxon>Biddulphiophycidae</taxon>
        <taxon>Eupodiscales</taxon>
        <taxon>Odontellaceae</taxon>
        <taxon>Odontella</taxon>
    </lineage>
</organism>
<dbReference type="InterPro" id="IPR029063">
    <property type="entry name" value="SAM-dependent_MTases_sf"/>
</dbReference>
<feature type="chain" id="PRO_5031093852" description="Methyltransferase domain-containing protein" evidence="2">
    <location>
        <begin position="25"/>
        <end position="375"/>
    </location>
</feature>
<feature type="compositionally biased region" description="Low complexity" evidence="1">
    <location>
        <begin position="59"/>
        <end position="77"/>
    </location>
</feature>
<evidence type="ECO:0000256" key="2">
    <source>
        <dbReference type="SAM" id="SignalP"/>
    </source>
</evidence>
<dbReference type="AlphaFoldDB" id="A0A7S4MTJ5"/>